<keyword evidence="1" id="KW-1133">Transmembrane helix</keyword>
<dbReference type="eggNOG" id="COG2608">
    <property type="taxonomic scope" value="Bacteria"/>
</dbReference>
<dbReference type="Proteomes" id="UP000001299">
    <property type="component" value="Chromosome 1"/>
</dbReference>
<name>E0S1T8_BUTPB</name>
<feature type="domain" description="HMA" evidence="2">
    <location>
        <begin position="60"/>
        <end position="99"/>
    </location>
</feature>
<feature type="transmembrane region" description="Helical" evidence="1">
    <location>
        <begin position="6"/>
        <end position="23"/>
    </location>
</feature>
<proteinExistence type="predicted"/>
<dbReference type="EMBL" id="CP001810">
    <property type="protein sequence ID" value="ADL33763.1"/>
    <property type="molecule type" value="Genomic_DNA"/>
</dbReference>
<dbReference type="Pfam" id="PF00403">
    <property type="entry name" value="HMA"/>
    <property type="match status" value="1"/>
</dbReference>
<protein>
    <recommendedName>
        <fullName evidence="2">HMA domain-containing protein</fullName>
    </recommendedName>
</protein>
<dbReference type="Gene3D" id="3.30.70.100">
    <property type="match status" value="1"/>
</dbReference>
<organism evidence="3 4">
    <name type="scientific">Butyrivibrio proteoclasticus (strain ATCC 51982 / DSM 14932 / B316)</name>
    <name type="common">Clostridium proteoclasticum</name>
    <dbReference type="NCBI Taxonomy" id="515622"/>
    <lineage>
        <taxon>Bacteria</taxon>
        <taxon>Bacillati</taxon>
        <taxon>Bacillota</taxon>
        <taxon>Clostridia</taxon>
        <taxon>Lachnospirales</taxon>
        <taxon>Lachnospiraceae</taxon>
        <taxon>Butyrivibrio</taxon>
    </lineage>
</organism>
<dbReference type="RefSeq" id="WP_013280419.1">
    <property type="nucleotide sequence ID" value="NC_014387.1"/>
</dbReference>
<keyword evidence="4" id="KW-1185">Reference proteome</keyword>
<evidence type="ECO:0000259" key="2">
    <source>
        <dbReference type="Pfam" id="PF00403"/>
    </source>
</evidence>
<dbReference type="HOGENOM" id="CLU_138400_0_0_9"/>
<dbReference type="SUPFAM" id="SSF55008">
    <property type="entry name" value="HMA, heavy metal-associated domain"/>
    <property type="match status" value="1"/>
</dbReference>
<accession>E0S1T8</accession>
<gene>
    <name evidence="3" type="ordered locus">bpr_I1021</name>
</gene>
<evidence type="ECO:0000313" key="4">
    <source>
        <dbReference type="Proteomes" id="UP000001299"/>
    </source>
</evidence>
<evidence type="ECO:0000256" key="1">
    <source>
        <dbReference type="SAM" id="Phobius"/>
    </source>
</evidence>
<dbReference type="GO" id="GO:0046872">
    <property type="term" value="F:metal ion binding"/>
    <property type="evidence" value="ECO:0007669"/>
    <property type="project" value="InterPro"/>
</dbReference>
<evidence type="ECO:0000313" key="3">
    <source>
        <dbReference type="EMBL" id="ADL33763.1"/>
    </source>
</evidence>
<keyword evidence="1" id="KW-0812">Transmembrane</keyword>
<dbReference type="CDD" id="cd00371">
    <property type="entry name" value="HMA"/>
    <property type="match status" value="1"/>
</dbReference>
<dbReference type="KEGG" id="bpb:bpr_I1021"/>
<dbReference type="AlphaFoldDB" id="E0S1T8"/>
<sequence length="127" mass="14298">MDTTTIIAAVVLLAALSLLIFMMRRKLTHGSSCCGTHEASERKIKVADKKISNYSYHYEVKIGQMVCSNCATRVENAFNKNDGIYAKVDLENKRAIVHAKRELGRNDVAQFMNGLPYVIKDFNDIKL</sequence>
<keyword evidence="1" id="KW-0472">Membrane</keyword>
<reference evidence="3 4" key="1">
    <citation type="journal article" date="2010" name="PLoS ONE">
        <title>The glycobiome of the rumen bacterium Butyrivibrio proteoclasticus B316(T) highlights adaptation to a polysaccharide-rich environment.</title>
        <authorList>
            <person name="Kelly W.J."/>
            <person name="Leahy S.C."/>
            <person name="Altermann E."/>
            <person name="Yeoman C.J."/>
            <person name="Dunne J.C."/>
            <person name="Kong Z."/>
            <person name="Pacheco D.M."/>
            <person name="Li D."/>
            <person name="Noel S.J."/>
            <person name="Moon C.D."/>
            <person name="Cookson A.L."/>
            <person name="Attwood G.T."/>
        </authorList>
    </citation>
    <scope>NUCLEOTIDE SEQUENCE [LARGE SCALE GENOMIC DNA]</scope>
    <source>
        <strain evidence="4">ATCC 51982 / DSM 14932 / B316</strain>
    </source>
</reference>
<dbReference type="STRING" id="515622.bpr_I1021"/>
<dbReference type="InterPro" id="IPR006121">
    <property type="entry name" value="HMA_dom"/>
</dbReference>
<dbReference type="InterPro" id="IPR036163">
    <property type="entry name" value="HMA_dom_sf"/>
</dbReference>